<organism evidence="1 2">
    <name type="scientific">Paenibacillus gallinarum</name>
    <dbReference type="NCBI Taxonomy" id="2762232"/>
    <lineage>
        <taxon>Bacteria</taxon>
        <taxon>Bacillati</taxon>
        <taxon>Bacillota</taxon>
        <taxon>Bacilli</taxon>
        <taxon>Bacillales</taxon>
        <taxon>Paenibacillaceae</taxon>
        <taxon>Paenibacillus</taxon>
    </lineage>
</organism>
<dbReference type="EMBL" id="JACSQL010000011">
    <property type="protein sequence ID" value="MBD7970266.1"/>
    <property type="molecule type" value="Genomic_DNA"/>
</dbReference>
<evidence type="ECO:0000313" key="1">
    <source>
        <dbReference type="EMBL" id="MBD7970266.1"/>
    </source>
</evidence>
<evidence type="ECO:0000313" key="2">
    <source>
        <dbReference type="Proteomes" id="UP000608071"/>
    </source>
</evidence>
<protein>
    <submittedName>
        <fullName evidence="1">Uncharacterized protein</fullName>
    </submittedName>
</protein>
<keyword evidence="2" id="KW-1185">Reference proteome</keyword>
<gene>
    <name evidence="1" type="ORF">H9647_19560</name>
</gene>
<name>A0ABR8T3D5_9BACL</name>
<reference evidence="1 2" key="1">
    <citation type="submission" date="2020-08" db="EMBL/GenBank/DDBJ databases">
        <title>A Genomic Blueprint of the Chicken Gut Microbiome.</title>
        <authorList>
            <person name="Gilroy R."/>
            <person name="Ravi A."/>
            <person name="Getino M."/>
            <person name="Pursley I."/>
            <person name="Horton D.L."/>
            <person name="Alikhan N.-F."/>
            <person name="Baker D."/>
            <person name="Gharbi K."/>
            <person name="Hall N."/>
            <person name="Watson M."/>
            <person name="Adriaenssens E.M."/>
            <person name="Foster-Nyarko E."/>
            <person name="Jarju S."/>
            <person name="Secka A."/>
            <person name="Antonio M."/>
            <person name="Oren A."/>
            <person name="Chaudhuri R."/>
            <person name="La Ragione R.M."/>
            <person name="Hildebrand F."/>
            <person name="Pallen M.J."/>
        </authorList>
    </citation>
    <scope>NUCLEOTIDE SEQUENCE [LARGE SCALE GENOMIC DNA]</scope>
    <source>
        <strain evidence="1 2">Sa2BVA9</strain>
    </source>
</reference>
<dbReference type="RefSeq" id="WP_191803185.1">
    <property type="nucleotide sequence ID" value="NZ_JACSQL010000011.1"/>
</dbReference>
<sequence>MKLTKKQIERYEVLISHNAPGEAYEQIASDVGQIRFMNLFKNINQIHTIEGYLSYDIHAVRNRIKEEFKEYLQQSLTKESYENLARFI</sequence>
<proteinExistence type="predicted"/>
<accession>A0ABR8T3D5</accession>
<comment type="caution">
    <text evidence="1">The sequence shown here is derived from an EMBL/GenBank/DDBJ whole genome shotgun (WGS) entry which is preliminary data.</text>
</comment>
<dbReference type="Proteomes" id="UP000608071">
    <property type="component" value="Unassembled WGS sequence"/>
</dbReference>